<protein>
    <submittedName>
        <fullName evidence="2">Uncharacterized protein</fullName>
    </submittedName>
</protein>
<dbReference type="RefSeq" id="WP_249847357.1">
    <property type="nucleotide sequence ID" value="NZ_JAMGBD010000001.1"/>
</dbReference>
<accession>A0ABT0RLB6</accession>
<keyword evidence="1" id="KW-0812">Transmembrane</keyword>
<dbReference type="EMBL" id="JAMGBD010000001">
    <property type="protein sequence ID" value="MCL6683432.1"/>
    <property type="molecule type" value="Genomic_DNA"/>
</dbReference>
<sequence>MTTINAASAQKQAARQKIIKQLQGAGATSMQMPGSVEVEADEAQEALADLLAKGEVREARSGLYYLDETNVKEAQPGNGFVALLIILIVISVTASVVALTTSGG</sequence>
<feature type="transmembrane region" description="Helical" evidence="1">
    <location>
        <begin position="80"/>
        <end position="99"/>
    </location>
</feature>
<keyword evidence="3" id="KW-1185">Reference proteome</keyword>
<gene>
    <name evidence="2" type="ORF">LZ536_05870</name>
</gene>
<comment type="caution">
    <text evidence="2">The sequence shown here is derived from an EMBL/GenBank/DDBJ whole genome shotgun (WGS) entry which is preliminary data.</text>
</comment>
<proteinExistence type="predicted"/>
<keyword evidence="1" id="KW-0472">Membrane</keyword>
<dbReference type="Proteomes" id="UP001165363">
    <property type="component" value="Unassembled WGS sequence"/>
</dbReference>
<name>A0ABT0RLB6_9SPHN</name>
<evidence type="ECO:0000256" key="1">
    <source>
        <dbReference type="SAM" id="Phobius"/>
    </source>
</evidence>
<reference evidence="2" key="1">
    <citation type="submission" date="2022-05" db="EMBL/GenBank/DDBJ databases">
        <authorList>
            <person name="Jo J.-H."/>
            <person name="Im W.-T."/>
        </authorList>
    </citation>
    <scope>NUCLEOTIDE SEQUENCE</scope>
    <source>
        <strain evidence="2">SE158</strain>
    </source>
</reference>
<keyword evidence="1" id="KW-1133">Transmembrane helix</keyword>
<organism evidence="2 3">
    <name type="scientific">Sphingomonas alba</name>
    <dbReference type="NCBI Taxonomy" id="2908208"/>
    <lineage>
        <taxon>Bacteria</taxon>
        <taxon>Pseudomonadati</taxon>
        <taxon>Pseudomonadota</taxon>
        <taxon>Alphaproteobacteria</taxon>
        <taxon>Sphingomonadales</taxon>
        <taxon>Sphingomonadaceae</taxon>
        <taxon>Sphingomonas</taxon>
    </lineage>
</organism>
<evidence type="ECO:0000313" key="2">
    <source>
        <dbReference type="EMBL" id="MCL6683432.1"/>
    </source>
</evidence>
<evidence type="ECO:0000313" key="3">
    <source>
        <dbReference type="Proteomes" id="UP001165363"/>
    </source>
</evidence>